<dbReference type="Pfam" id="PF24896">
    <property type="entry name" value="Receiver_CRE1"/>
    <property type="match status" value="1"/>
</dbReference>
<dbReference type="RefSeq" id="XP_021854716.1">
    <property type="nucleotide sequence ID" value="XM_021999024.1"/>
</dbReference>
<organism evidence="15 17">
    <name type="scientific">Spinacia oleracea</name>
    <name type="common">Spinach</name>
    <dbReference type="NCBI Taxonomy" id="3562"/>
    <lineage>
        <taxon>Eukaryota</taxon>
        <taxon>Viridiplantae</taxon>
        <taxon>Streptophyta</taxon>
        <taxon>Embryophyta</taxon>
        <taxon>Tracheophyta</taxon>
        <taxon>Spermatophyta</taxon>
        <taxon>Magnoliopsida</taxon>
        <taxon>eudicotyledons</taxon>
        <taxon>Gunneridae</taxon>
        <taxon>Pentapetalae</taxon>
        <taxon>Caryophyllales</taxon>
        <taxon>Chenopodiaceae</taxon>
        <taxon>Chenopodioideae</taxon>
        <taxon>Anserineae</taxon>
        <taxon>Spinacia</taxon>
    </lineage>
</organism>
<dbReference type="SUPFAM" id="SSF52172">
    <property type="entry name" value="CheY-like"/>
    <property type="match status" value="2"/>
</dbReference>
<dbReference type="Pfam" id="PF02518">
    <property type="entry name" value="HATPase_c"/>
    <property type="match status" value="1"/>
</dbReference>
<dbReference type="GO" id="GO:0005789">
    <property type="term" value="C:endoplasmic reticulum membrane"/>
    <property type="evidence" value="ECO:0007669"/>
    <property type="project" value="UniProtKB-SubCell"/>
</dbReference>
<dbReference type="GO" id="GO:0005634">
    <property type="term" value="C:nucleus"/>
    <property type="evidence" value="ECO:0000318"/>
    <property type="project" value="GO_Central"/>
</dbReference>
<dbReference type="InterPro" id="IPR005467">
    <property type="entry name" value="His_kinase_dom"/>
</dbReference>
<comment type="subcellular location">
    <subcellularLocation>
        <location evidence="2">Endoplasmic reticulum membrane</location>
        <topology evidence="2">Multi-pass membrane protein</topology>
    </subcellularLocation>
</comment>
<dbReference type="Gene3D" id="1.10.287.130">
    <property type="match status" value="1"/>
</dbReference>
<dbReference type="Pfam" id="PF00512">
    <property type="entry name" value="HisKA"/>
    <property type="match status" value="1"/>
</dbReference>
<dbReference type="GO" id="GO:0048831">
    <property type="term" value="P:regulation of shoot system development"/>
    <property type="evidence" value="ECO:0007669"/>
    <property type="project" value="UniProtKB-ARBA"/>
</dbReference>
<dbReference type="InterPro" id="IPR011006">
    <property type="entry name" value="CheY-like_superfamily"/>
</dbReference>
<feature type="modified residue" description="4-aspartylphosphate" evidence="10">
    <location>
        <position position="1046"/>
    </location>
</feature>
<dbReference type="AlphaFoldDB" id="A0A9R0ISW2"/>
<dbReference type="GeneID" id="110794081"/>
<dbReference type="SMART" id="SM00448">
    <property type="entry name" value="REC"/>
    <property type="match status" value="1"/>
</dbReference>
<dbReference type="Gene3D" id="3.30.565.10">
    <property type="entry name" value="Histidine kinase-like ATPase, C-terminal domain"/>
    <property type="match status" value="1"/>
</dbReference>
<dbReference type="GO" id="GO:0033554">
    <property type="term" value="P:cellular response to stress"/>
    <property type="evidence" value="ECO:0007669"/>
    <property type="project" value="UniProtKB-ARBA"/>
</dbReference>
<sequence>MSLNNNHSGSNGKYPTNFKMKKVKDQMNGSSGSVWKWKMFLQLVVVIGLSWFIYGLNGWLSKSQNKSLLFGDFKNLGYFKPFDFAQHQVHSLSDQGTSVQADDNNEDGCRPNCFWSTKICWWVLLGLMVMSLRISCFRFSKRSNQQYTLAQPQQLQQEQLMQHKLPLLIGSAKTNTKWQKKLLFLFVVGMMIVSMCIFYHFYQDTVFRRRETLANMCDERARMLQDSFNVGMNHVHALAVLVSTFHHGKNPSAMDQKTFEEYTERTAFERPLTSGVAYALKVTHSEREQFEKRQGWTIKKMKHGDQTLVQDFDPAKMDPAPVQDEYAPVIFCQRTVAHIVSIDMMLGKEDRDNILRARATGKGVLTSPFKLLKSNHLGVVLTFAIYDHELPPDATPEQRISATVGYLGASYDLRSLVEKILQQLASKQTIVVNVYDTTNSSATINMYGTDDVIDTGFLHVSSLDFGDPTRNHEMHCRFKNRPPPPWTAILSAGGVMTISLLVSHILHAAINRIVRVTEDCQKMTVLKARAEAADVAKSQFLATVSHEIRTPMNGVLGMLQMLMDTDLDADQIDYAQTAHASGKDLISIINEVLDQAKIESGRLELEAVPFDLRTILDRVVSLFSGKCREKQIELAVYVSNKVPEILVGDPGRFRQIITNLVGNSVKFTNDKGHIFVSVHLADEVRAPSDMMDDVLRQGLNSLKDGSERNTLSGYQIVDRWKSWENFKQLGGKESIESSELIKLIVSVEDTGEGIPQEAHSRIFTPFMQADSSTSRHHGGTGIGLSISKCLVELMGGEIGFVSKRNVGSTFSFTAVLMRGELESLDPKRHIHETSISELKGLRALVIDKRSIRAEVTRYHLHRLGISVDTVSSLQSASSFVSDNLNTSALAPLSMILIDMEVWENEPVIEIRRVLQDAISSKGSSYRMPKIFLLATSMSTVERSELKSSHLVDDILTKPLRLSVLTGCFHEAFANGRKRQLNRVKPANLGNLLKGKHILVVDDNGVNRKVAEGALKKYGAVVTCVDSGKAAVAKLTPPHSFDACFMDLQMPEMDGFEATRQIREKEKELSKKLKSGEVSMESTCNAPILAMTADVIQATNEECVKCGMNGYVSKPFEEEQLYSAVACFFESR</sequence>
<dbReference type="PRINTS" id="PR00344">
    <property type="entry name" value="BCTRLSENSOR"/>
</dbReference>
<dbReference type="SMART" id="SM00388">
    <property type="entry name" value="HisKA"/>
    <property type="match status" value="1"/>
</dbReference>
<feature type="modified residue" description="4-aspartylphosphate" evidence="10">
    <location>
        <position position="898"/>
    </location>
</feature>
<dbReference type="PANTHER" id="PTHR43719">
    <property type="entry name" value="TWO-COMPONENT HISTIDINE KINASE"/>
    <property type="match status" value="1"/>
</dbReference>
<evidence type="ECO:0000259" key="12">
    <source>
        <dbReference type="PROSITE" id="PS50109"/>
    </source>
</evidence>
<dbReference type="SMART" id="SM01079">
    <property type="entry name" value="CHASE"/>
    <property type="match status" value="1"/>
</dbReference>
<dbReference type="Pfam" id="PF00072">
    <property type="entry name" value="Response_reg"/>
    <property type="match status" value="1"/>
</dbReference>
<dbReference type="PROSITE" id="PS50839">
    <property type="entry name" value="CHASE"/>
    <property type="match status" value="1"/>
</dbReference>
<dbReference type="OrthoDB" id="10266508at2759"/>
<keyword evidence="4 10" id="KW-0597">Phosphoprotein</keyword>
<dbReference type="SMART" id="SM00387">
    <property type="entry name" value="HATPase_c"/>
    <property type="match status" value="1"/>
</dbReference>
<dbReference type="Proteomes" id="UP000813463">
    <property type="component" value="Chromosome 2"/>
</dbReference>
<dbReference type="RefSeq" id="XP_021854715.1">
    <property type="nucleotide sequence ID" value="XM_021999023.1"/>
</dbReference>
<dbReference type="InterPro" id="IPR003661">
    <property type="entry name" value="HisK_dim/P_dom"/>
</dbReference>
<reference evidence="15" key="1">
    <citation type="journal article" date="2021" name="Nat. Commun.">
        <title>Genomic analyses provide insights into spinach domestication and the genetic basis of agronomic traits.</title>
        <authorList>
            <person name="Cai X."/>
            <person name="Sun X."/>
            <person name="Xu C."/>
            <person name="Sun H."/>
            <person name="Wang X."/>
            <person name="Ge C."/>
            <person name="Zhang Z."/>
            <person name="Wang Q."/>
            <person name="Fei Z."/>
            <person name="Jiao C."/>
            <person name="Wang Q."/>
        </authorList>
    </citation>
    <scope>NUCLEOTIDE SEQUENCE [LARGE SCALE GENOMIC DNA]</scope>
    <source>
        <strain evidence="15">cv. Varoflay</strain>
    </source>
</reference>
<dbReference type="GO" id="GO:0048509">
    <property type="term" value="P:regulation of meristem development"/>
    <property type="evidence" value="ECO:0007669"/>
    <property type="project" value="UniProtKB-ARBA"/>
</dbReference>
<dbReference type="InterPro" id="IPR006189">
    <property type="entry name" value="CHASE_dom"/>
</dbReference>
<evidence type="ECO:0000256" key="2">
    <source>
        <dbReference type="ARBA" id="ARBA00004477"/>
    </source>
</evidence>
<accession>A0A9R0ISW2</accession>
<dbReference type="Gene3D" id="6.10.250.1190">
    <property type="match status" value="1"/>
</dbReference>
<dbReference type="InterPro" id="IPR004358">
    <property type="entry name" value="Sig_transdc_His_kin-like_C"/>
</dbReference>
<dbReference type="SUPFAM" id="SSF47384">
    <property type="entry name" value="Homodimeric domain of signal transducing histidine kinase"/>
    <property type="match status" value="1"/>
</dbReference>
<dbReference type="PROSITE" id="PS50109">
    <property type="entry name" value="HIS_KIN"/>
    <property type="match status" value="1"/>
</dbReference>
<reference evidence="16 17" key="2">
    <citation type="submission" date="2025-04" db="UniProtKB">
        <authorList>
            <consortium name="RefSeq"/>
        </authorList>
    </citation>
    <scope>IDENTIFICATION</scope>
</reference>
<dbReference type="GO" id="GO:0043424">
    <property type="term" value="F:protein histidine kinase binding"/>
    <property type="evidence" value="ECO:0007669"/>
    <property type="project" value="UniProtKB-ARBA"/>
</dbReference>
<evidence type="ECO:0000256" key="6">
    <source>
        <dbReference type="ARBA" id="ARBA00022692"/>
    </source>
</evidence>
<evidence type="ECO:0000313" key="15">
    <source>
        <dbReference type="Proteomes" id="UP000813463"/>
    </source>
</evidence>
<dbReference type="PANTHER" id="PTHR43719:SF35">
    <property type="entry name" value="HISTIDINE KINASE 2"/>
    <property type="match status" value="1"/>
</dbReference>
<dbReference type="KEGG" id="soe:110794081"/>
<evidence type="ECO:0000256" key="5">
    <source>
        <dbReference type="ARBA" id="ARBA00022679"/>
    </source>
</evidence>
<evidence type="ECO:0000256" key="4">
    <source>
        <dbReference type="ARBA" id="ARBA00022553"/>
    </source>
</evidence>
<comment type="catalytic activity">
    <reaction evidence="1">
        <text>ATP + protein L-histidine = ADP + protein N-phospho-L-histidine.</text>
        <dbReference type="EC" id="2.7.13.3"/>
    </reaction>
</comment>
<dbReference type="CDD" id="cd17546">
    <property type="entry name" value="REC_hyHK_CKI1_RcsC-like"/>
    <property type="match status" value="1"/>
</dbReference>
<proteinExistence type="predicted"/>
<feature type="domain" description="CHASE" evidence="14">
    <location>
        <begin position="250"/>
        <end position="475"/>
    </location>
</feature>
<dbReference type="InterPro" id="IPR036890">
    <property type="entry name" value="HATPase_C_sf"/>
</dbReference>
<evidence type="ECO:0000256" key="3">
    <source>
        <dbReference type="ARBA" id="ARBA00012438"/>
    </source>
</evidence>
<dbReference type="GO" id="GO:0000155">
    <property type="term" value="F:phosphorelay sensor kinase activity"/>
    <property type="evidence" value="ECO:0007669"/>
    <property type="project" value="InterPro"/>
</dbReference>
<keyword evidence="15" id="KW-1185">Reference proteome</keyword>
<evidence type="ECO:0000259" key="13">
    <source>
        <dbReference type="PROSITE" id="PS50110"/>
    </source>
</evidence>
<dbReference type="FunFam" id="1.10.287.130:FF:000015">
    <property type="entry name" value="Histidine kinase 4"/>
    <property type="match status" value="1"/>
</dbReference>
<dbReference type="PROSITE" id="PS50110">
    <property type="entry name" value="RESPONSE_REGULATORY"/>
    <property type="match status" value="2"/>
</dbReference>
<feature type="transmembrane region" description="Helical" evidence="11">
    <location>
        <begin position="182"/>
        <end position="202"/>
    </location>
</feature>
<name>A0A9R0ISW2_SPIOL</name>
<dbReference type="EC" id="2.7.13.3" evidence="3"/>
<dbReference type="InterPro" id="IPR042240">
    <property type="entry name" value="CHASE_sf"/>
</dbReference>
<gene>
    <name evidence="16 17" type="primary">LOC110794081</name>
</gene>
<evidence type="ECO:0000256" key="11">
    <source>
        <dbReference type="SAM" id="Phobius"/>
    </source>
</evidence>
<dbReference type="CDD" id="cd16922">
    <property type="entry name" value="HATPase_EvgS-ArcB-TorS-like"/>
    <property type="match status" value="1"/>
</dbReference>
<feature type="domain" description="Response regulatory" evidence="13">
    <location>
        <begin position="996"/>
        <end position="1128"/>
    </location>
</feature>
<evidence type="ECO:0000256" key="1">
    <source>
        <dbReference type="ARBA" id="ARBA00000085"/>
    </source>
</evidence>
<evidence type="ECO:0000313" key="16">
    <source>
        <dbReference type="RefSeq" id="XP_021854715.1"/>
    </source>
</evidence>
<evidence type="ECO:0000256" key="7">
    <source>
        <dbReference type="ARBA" id="ARBA00022777"/>
    </source>
</evidence>
<dbReference type="InterPro" id="IPR001789">
    <property type="entry name" value="Sig_transdc_resp-reg_receiver"/>
</dbReference>
<dbReference type="InterPro" id="IPR036097">
    <property type="entry name" value="HisK_dim/P_sf"/>
</dbReference>
<keyword evidence="5" id="KW-0808">Transferase</keyword>
<dbReference type="InterPro" id="IPR050956">
    <property type="entry name" value="2C_system_His_kinase"/>
</dbReference>
<evidence type="ECO:0000256" key="9">
    <source>
        <dbReference type="ARBA" id="ARBA00023136"/>
    </source>
</evidence>
<dbReference type="Pfam" id="PF03924">
    <property type="entry name" value="CHASE"/>
    <property type="match status" value="1"/>
</dbReference>
<evidence type="ECO:0000259" key="14">
    <source>
        <dbReference type="PROSITE" id="PS50839"/>
    </source>
</evidence>
<dbReference type="GO" id="GO:0009884">
    <property type="term" value="F:cytokinin receptor activity"/>
    <property type="evidence" value="ECO:0007669"/>
    <property type="project" value="UniProtKB-ARBA"/>
</dbReference>
<keyword evidence="9 11" id="KW-0472">Membrane</keyword>
<keyword evidence="7 16" id="KW-0418">Kinase</keyword>
<feature type="transmembrane region" description="Helical" evidence="11">
    <location>
        <begin position="39"/>
        <end position="60"/>
    </location>
</feature>
<dbReference type="SUPFAM" id="SSF55874">
    <property type="entry name" value="ATPase domain of HSP90 chaperone/DNA topoisomerase II/histidine kinase"/>
    <property type="match status" value="1"/>
</dbReference>
<evidence type="ECO:0000256" key="8">
    <source>
        <dbReference type="ARBA" id="ARBA00022989"/>
    </source>
</evidence>
<feature type="domain" description="Response regulatory" evidence="13">
    <location>
        <begin position="842"/>
        <end position="972"/>
    </location>
</feature>
<dbReference type="CDD" id="cd00082">
    <property type="entry name" value="HisKA"/>
    <property type="match status" value="1"/>
</dbReference>
<dbReference type="InterPro" id="IPR056839">
    <property type="entry name" value="Receiver_AHK4/CRE1_1st"/>
</dbReference>
<keyword evidence="8 11" id="KW-1133">Transmembrane helix</keyword>
<protein>
    <recommendedName>
        <fullName evidence="3">histidine kinase</fullName>
        <ecNumber evidence="3">2.7.13.3</ecNumber>
    </recommendedName>
</protein>
<dbReference type="GO" id="GO:0009414">
    <property type="term" value="P:response to water deprivation"/>
    <property type="evidence" value="ECO:0007669"/>
    <property type="project" value="UniProtKB-ARBA"/>
</dbReference>
<dbReference type="Gene3D" id="3.30.450.350">
    <property type="entry name" value="CHASE domain"/>
    <property type="match status" value="1"/>
</dbReference>
<dbReference type="GO" id="GO:0010029">
    <property type="term" value="P:regulation of seed germination"/>
    <property type="evidence" value="ECO:0007669"/>
    <property type="project" value="UniProtKB-ARBA"/>
</dbReference>
<dbReference type="FunFam" id="3.30.450.350:FF:000001">
    <property type="entry name" value="Histidine kinase 4"/>
    <property type="match status" value="1"/>
</dbReference>
<dbReference type="InterPro" id="IPR003594">
    <property type="entry name" value="HATPase_dom"/>
</dbReference>
<evidence type="ECO:0000313" key="17">
    <source>
        <dbReference type="RefSeq" id="XP_021854716.1"/>
    </source>
</evidence>
<feature type="domain" description="Histidine kinase" evidence="12">
    <location>
        <begin position="543"/>
        <end position="818"/>
    </location>
</feature>
<dbReference type="Gene3D" id="3.40.50.2300">
    <property type="match status" value="2"/>
</dbReference>
<evidence type="ECO:0000256" key="10">
    <source>
        <dbReference type="PROSITE-ProRule" id="PRU00169"/>
    </source>
</evidence>
<keyword evidence="6 11" id="KW-0812">Transmembrane</keyword>